<evidence type="ECO:0000313" key="1">
    <source>
        <dbReference type="EMBL" id="GBN81855.1"/>
    </source>
</evidence>
<accession>A0A4Y2S3L7</accession>
<comment type="caution">
    <text evidence="1">The sequence shown here is derived from an EMBL/GenBank/DDBJ whole genome shotgun (WGS) entry which is preliminary data.</text>
</comment>
<name>A0A4Y2S3L7_ARAVE</name>
<dbReference type="Proteomes" id="UP000499080">
    <property type="component" value="Unassembled WGS sequence"/>
</dbReference>
<dbReference type="AlphaFoldDB" id="A0A4Y2S3L7"/>
<evidence type="ECO:0000313" key="2">
    <source>
        <dbReference type="Proteomes" id="UP000499080"/>
    </source>
</evidence>
<protein>
    <submittedName>
        <fullName evidence="1">Uncharacterized protein</fullName>
    </submittedName>
</protein>
<reference evidence="1 2" key="1">
    <citation type="journal article" date="2019" name="Sci. Rep.">
        <title>Orb-weaving spider Araneus ventricosus genome elucidates the spidroin gene catalogue.</title>
        <authorList>
            <person name="Kono N."/>
            <person name="Nakamura H."/>
            <person name="Ohtoshi R."/>
            <person name="Moran D.A.P."/>
            <person name="Shinohara A."/>
            <person name="Yoshida Y."/>
            <person name="Fujiwara M."/>
            <person name="Mori M."/>
            <person name="Tomita M."/>
            <person name="Arakawa K."/>
        </authorList>
    </citation>
    <scope>NUCLEOTIDE SEQUENCE [LARGE SCALE GENOMIC DNA]</scope>
</reference>
<proteinExistence type="predicted"/>
<organism evidence="1 2">
    <name type="scientific">Araneus ventricosus</name>
    <name type="common">Orbweaver spider</name>
    <name type="synonym">Epeira ventricosa</name>
    <dbReference type="NCBI Taxonomy" id="182803"/>
    <lineage>
        <taxon>Eukaryota</taxon>
        <taxon>Metazoa</taxon>
        <taxon>Ecdysozoa</taxon>
        <taxon>Arthropoda</taxon>
        <taxon>Chelicerata</taxon>
        <taxon>Arachnida</taxon>
        <taxon>Araneae</taxon>
        <taxon>Araneomorphae</taxon>
        <taxon>Entelegynae</taxon>
        <taxon>Araneoidea</taxon>
        <taxon>Araneidae</taxon>
        <taxon>Araneus</taxon>
    </lineage>
</organism>
<sequence>MNCNFYVESSHEPGSLRISKPRLWRGAFAIRMKYKICYDERSLFLLRDRGGLVVKYHLWGRRAPGSKPDSTEEPPCMWARCTPNHTQWAKRPHADVEWKLREVGTSSGVVLVIWPRLQIPSQNS</sequence>
<dbReference type="EMBL" id="BGPR01019420">
    <property type="protein sequence ID" value="GBN81855.1"/>
    <property type="molecule type" value="Genomic_DNA"/>
</dbReference>
<gene>
    <name evidence="1" type="ORF">AVEN_32179_1</name>
</gene>
<keyword evidence="2" id="KW-1185">Reference proteome</keyword>